<dbReference type="EMBL" id="VSSQ01011243">
    <property type="protein sequence ID" value="MPM46357.1"/>
    <property type="molecule type" value="Genomic_DNA"/>
</dbReference>
<proteinExistence type="predicted"/>
<reference evidence="1" key="1">
    <citation type="submission" date="2019-08" db="EMBL/GenBank/DDBJ databases">
        <authorList>
            <person name="Kucharzyk K."/>
            <person name="Murdoch R.W."/>
            <person name="Higgins S."/>
            <person name="Loffler F."/>
        </authorList>
    </citation>
    <scope>NUCLEOTIDE SEQUENCE</scope>
</reference>
<organism evidence="1">
    <name type="scientific">bioreactor metagenome</name>
    <dbReference type="NCBI Taxonomy" id="1076179"/>
    <lineage>
        <taxon>unclassified sequences</taxon>
        <taxon>metagenomes</taxon>
        <taxon>ecological metagenomes</taxon>
    </lineage>
</organism>
<protein>
    <recommendedName>
        <fullName evidence="2">Alpha/beta hydrolase</fullName>
    </recommendedName>
</protein>
<comment type="caution">
    <text evidence="1">The sequence shown here is derived from an EMBL/GenBank/DDBJ whole genome shotgun (WGS) entry which is preliminary data.</text>
</comment>
<evidence type="ECO:0000313" key="1">
    <source>
        <dbReference type="EMBL" id="MPM46357.1"/>
    </source>
</evidence>
<gene>
    <name evidence="1" type="ORF">SDC9_93056</name>
</gene>
<name>A0A644ZZZ3_9ZZZZ</name>
<dbReference type="SUPFAM" id="SSF53474">
    <property type="entry name" value="alpha/beta-Hydrolases"/>
    <property type="match status" value="1"/>
</dbReference>
<dbReference type="AlphaFoldDB" id="A0A644ZZZ3"/>
<evidence type="ECO:0008006" key="2">
    <source>
        <dbReference type="Google" id="ProtNLM"/>
    </source>
</evidence>
<sequence>MPLLTALVGYFPGGRLGWLEDTPRGVVRDWTQEMRRIESAWGSSRPGRLLIRRQQLVERGARMRAPILSIGLEDDPFGTRQALERLLDYFPETERTHIRVKPSTLGVPSIGHFAFFHDRFERNLWQLALGWLKAGELGAAMHSAAPYDMVPAVRCPSLETW</sequence>
<dbReference type="InterPro" id="IPR029058">
    <property type="entry name" value="AB_hydrolase_fold"/>
</dbReference>
<accession>A0A644ZZZ3</accession>